<comment type="caution">
    <text evidence="2">The sequence shown here is derived from an EMBL/GenBank/DDBJ whole genome shotgun (WGS) entry which is preliminary data.</text>
</comment>
<dbReference type="Proteomes" id="UP001595420">
    <property type="component" value="Unassembled WGS sequence"/>
</dbReference>
<dbReference type="InterPro" id="IPR003719">
    <property type="entry name" value="Phenazine_PhzF-like"/>
</dbReference>
<evidence type="ECO:0000313" key="3">
    <source>
        <dbReference type="Proteomes" id="UP001595420"/>
    </source>
</evidence>
<name>A0ABV7C0C9_9PROT</name>
<dbReference type="EMBL" id="JBHRSB010000011">
    <property type="protein sequence ID" value="MFC3003427.1"/>
    <property type="molecule type" value="Genomic_DNA"/>
</dbReference>
<protein>
    <submittedName>
        <fullName evidence="2">PhzF family phenazine biosynthesis protein</fullName>
    </submittedName>
</protein>
<organism evidence="2 3">
    <name type="scientific">Falsiroseomonas tokyonensis</name>
    <dbReference type="NCBI Taxonomy" id="430521"/>
    <lineage>
        <taxon>Bacteria</taxon>
        <taxon>Pseudomonadati</taxon>
        <taxon>Pseudomonadota</taxon>
        <taxon>Alphaproteobacteria</taxon>
        <taxon>Acetobacterales</taxon>
        <taxon>Roseomonadaceae</taxon>
        <taxon>Falsiroseomonas</taxon>
    </lineage>
</organism>
<reference evidence="3" key="1">
    <citation type="journal article" date="2019" name="Int. J. Syst. Evol. Microbiol.">
        <title>The Global Catalogue of Microorganisms (GCM) 10K type strain sequencing project: providing services to taxonomists for standard genome sequencing and annotation.</title>
        <authorList>
            <consortium name="The Broad Institute Genomics Platform"/>
            <consortium name="The Broad Institute Genome Sequencing Center for Infectious Disease"/>
            <person name="Wu L."/>
            <person name="Ma J."/>
        </authorList>
    </citation>
    <scope>NUCLEOTIDE SEQUENCE [LARGE SCALE GENOMIC DNA]</scope>
    <source>
        <strain evidence="3">CGMCC 1.16855</strain>
    </source>
</reference>
<proteinExistence type="inferred from homology"/>
<dbReference type="NCBIfam" id="TIGR00654">
    <property type="entry name" value="PhzF_family"/>
    <property type="match status" value="1"/>
</dbReference>
<gene>
    <name evidence="2" type="ORF">ACFOD3_26265</name>
</gene>
<dbReference type="RefSeq" id="WP_216839876.1">
    <property type="nucleotide sequence ID" value="NZ_JAFNJS010000011.1"/>
</dbReference>
<comment type="similarity">
    <text evidence="1">Belongs to the PhzF family.</text>
</comment>
<accession>A0ABV7C0C9</accession>
<sequence>MTLPFETCDVFTTTLHGGNPLAVVQGAAALEPARMQAIAREFALSETVFVLAEDAAEASARIRIFTPAREMPFAGHPNVGTAVLLARRLGLSGDRLTLHQPAGAVTARLLREASGQVTGAEITAPQPFALGESLPAAGLAACAGLPGLVGTPVLASCGVPFAIAEVADAENLAAAAPDAAAFRAHLPAERAIGLHLFTRLGPGRLRTRMFAPLSGVVEDPATGSANVALAGLLLHRLGGESLALEVEQGIEMGRPSLLRLEARAVPGSGIRVSLGGGVVPVSEGRLFL</sequence>
<dbReference type="PANTHER" id="PTHR13774:SF32">
    <property type="entry name" value="ANTISENSE-ENHANCING SEQUENCE 1"/>
    <property type="match status" value="1"/>
</dbReference>
<evidence type="ECO:0000256" key="1">
    <source>
        <dbReference type="ARBA" id="ARBA00008270"/>
    </source>
</evidence>
<dbReference type="Pfam" id="PF02567">
    <property type="entry name" value="PhzC-PhzF"/>
    <property type="match status" value="1"/>
</dbReference>
<evidence type="ECO:0000313" key="2">
    <source>
        <dbReference type="EMBL" id="MFC3003427.1"/>
    </source>
</evidence>
<dbReference type="PIRSF" id="PIRSF016184">
    <property type="entry name" value="PhzC_PhzF"/>
    <property type="match status" value="1"/>
</dbReference>
<keyword evidence="3" id="KW-1185">Reference proteome</keyword>
<dbReference type="PANTHER" id="PTHR13774">
    <property type="entry name" value="PHENAZINE BIOSYNTHESIS PROTEIN"/>
    <property type="match status" value="1"/>
</dbReference>